<evidence type="ECO:0000313" key="5">
    <source>
        <dbReference type="Proteomes" id="UP000663879"/>
    </source>
</evidence>
<feature type="compositionally biased region" description="Low complexity" evidence="2">
    <location>
        <begin position="345"/>
        <end position="385"/>
    </location>
</feature>
<evidence type="ECO:0000256" key="2">
    <source>
        <dbReference type="SAM" id="MobiDB-lite"/>
    </source>
</evidence>
<organism evidence="4 5">
    <name type="scientific">Brachionus calyciflorus</name>
    <dbReference type="NCBI Taxonomy" id="104777"/>
    <lineage>
        <taxon>Eukaryota</taxon>
        <taxon>Metazoa</taxon>
        <taxon>Spiralia</taxon>
        <taxon>Gnathifera</taxon>
        <taxon>Rotifera</taxon>
        <taxon>Eurotatoria</taxon>
        <taxon>Monogononta</taxon>
        <taxon>Pseudotrocha</taxon>
        <taxon>Ploima</taxon>
        <taxon>Brachionidae</taxon>
        <taxon>Brachionus</taxon>
    </lineage>
</organism>
<feature type="region of interest" description="Disordered" evidence="2">
    <location>
        <begin position="211"/>
        <end position="247"/>
    </location>
</feature>
<sequence>MQDEEWKVNQQKTNEFRQRVFGILMQKTPGINQQLVAEVEKRCFMESNTKNEYTQKIQLYHRNLQQQQMQQQQQQQQQQQSMQQGQQQPQIIGMQHQQPNQYQQQSVQQQQQPQQQQQQGNLNAPKNVINLSSLTPQQQQQIKMQQQQQQQQQAQLGQQVIRPNLPQQQFAQQQTISQNQQPPNFIQNQMPTPSTIPPQNVIITNLNQQNQPKIRPSMPQAYIQPPQTQQQQQQQPPQVQPQPTLQQPTVSIEEEELYNRKIQELKINHLARLERMYQNSSGRNPNETTKIKAFIDVVMGHKRVTMDVLLKCEASLNNQRALQQQQQQQQQLQQQQLQQQQQQAQQRQLPQPIPQVQTAQTQQQIPQKLAQQQPQPSTPQSQLQQKIPPQVSPVNQSTIIKPPIEQMPQTTTPKMIQQPQVVQQPINIFKQFSLSIEACNNSNPVHKSNVRYLIDSIKNSIDGSPPIKMFKIDNELGGGCKQRKPLVNLRDSLTSHKNILNESIPKKLLIELAGLSNEKFRIEVKSKYESIILPVHDKLSRVQGIKMENNDQESEQDIQIENKIQQSSPLENYYVTLKCVIVNKSLALVPPIRIFVPYNYPDQNPLVDCVQLPEFDDDMLPEYNTLGILRRINKQFQINYLRLSERYSVTQLLDAWYSSVESL</sequence>
<evidence type="ECO:0000256" key="1">
    <source>
        <dbReference type="SAM" id="Coils"/>
    </source>
</evidence>
<protein>
    <recommendedName>
        <fullName evidence="3">ARC105/Med15 mediator subunit C-terminal domain-containing protein</fullName>
    </recommendedName>
</protein>
<gene>
    <name evidence="4" type="ORF">OXX778_LOCUS13248</name>
</gene>
<feature type="region of interest" description="Disordered" evidence="2">
    <location>
        <begin position="345"/>
        <end position="395"/>
    </location>
</feature>
<feature type="coiled-coil region" evidence="1">
    <location>
        <begin position="50"/>
        <end position="77"/>
    </location>
</feature>
<evidence type="ECO:0000259" key="3">
    <source>
        <dbReference type="Pfam" id="PF21539"/>
    </source>
</evidence>
<feature type="compositionally biased region" description="Low complexity" evidence="2">
    <location>
        <begin position="95"/>
        <end position="119"/>
    </location>
</feature>
<keyword evidence="1" id="KW-0175">Coiled coil</keyword>
<dbReference type="Pfam" id="PF21539">
    <property type="entry name" value="Med15_C"/>
    <property type="match status" value="1"/>
</dbReference>
<feature type="domain" description="ARC105/Med15 mediator subunit C-terminal" evidence="3">
    <location>
        <begin position="571"/>
        <end position="661"/>
    </location>
</feature>
<evidence type="ECO:0000313" key="4">
    <source>
        <dbReference type="EMBL" id="CAF0937560.1"/>
    </source>
</evidence>
<feature type="region of interest" description="Disordered" evidence="2">
    <location>
        <begin position="168"/>
        <end position="199"/>
    </location>
</feature>
<feature type="compositionally biased region" description="Low complexity" evidence="2">
    <location>
        <begin position="168"/>
        <end position="191"/>
    </location>
</feature>
<dbReference type="AlphaFoldDB" id="A0A814CAD1"/>
<dbReference type="EMBL" id="CAJNOC010002512">
    <property type="protein sequence ID" value="CAF0937560.1"/>
    <property type="molecule type" value="Genomic_DNA"/>
</dbReference>
<keyword evidence="5" id="KW-1185">Reference proteome</keyword>
<accession>A0A814CAD1</accession>
<reference evidence="4" key="1">
    <citation type="submission" date="2021-02" db="EMBL/GenBank/DDBJ databases">
        <authorList>
            <person name="Nowell W R."/>
        </authorList>
    </citation>
    <scope>NUCLEOTIDE SEQUENCE</scope>
    <source>
        <strain evidence="4">Ploen Becks lab</strain>
    </source>
</reference>
<feature type="region of interest" description="Disordered" evidence="2">
    <location>
        <begin position="95"/>
        <end position="121"/>
    </location>
</feature>
<proteinExistence type="predicted"/>
<feature type="compositionally biased region" description="Low complexity" evidence="2">
    <location>
        <begin position="224"/>
        <end position="247"/>
    </location>
</feature>
<name>A0A814CAD1_9BILA</name>
<dbReference type="InterPro" id="IPR048386">
    <property type="entry name" value="Med15_C"/>
</dbReference>
<dbReference type="Proteomes" id="UP000663879">
    <property type="component" value="Unassembled WGS sequence"/>
</dbReference>
<dbReference type="OrthoDB" id="10055322at2759"/>
<comment type="caution">
    <text evidence="4">The sequence shown here is derived from an EMBL/GenBank/DDBJ whole genome shotgun (WGS) entry which is preliminary data.</text>
</comment>